<name>A0A4Y9AGK9_9BACI</name>
<comment type="caution">
    <text evidence="2">The sequence shown here is derived from an EMBL/GenBank/DDBJ whole genome shotgun (WGS) entry which is preliminary data.</text>
</comment>
<sequence>MAENCKFHFLRTIYTAIMEKRTGESGVLMIEQLRKIFSSFILYQDVTDDKKDHYQWFLTSEHQMIGIAKEELTTKESQLLSHFLVPHTITVPEMTSEEERWHTLIHSGTTPRSTAARYRFIYFTFQREQIDPASFKEAVNAFFAKQVPILWENDHEGIIIEENQDEPISYEAIIDIFMSDLSVNIRFFVGALMTSLKEAQKGYQMLLRGADAARKHSEKAVITHIEAIPYILIDQSNDSIRKDLVKTVLADTTDDPDLLKTIETFITCNLNGSVTAKALYLHRNSLQYRLDKFKDKTGIDVREFQQAVAVYIVLRAINREK</sequence>
<accession>A0A4Y9AGK9</accession>
<reference evidence="2 3" key="1">
    <citation type="submission" date="2019-03" db="EMBL/GenBank/DDBJ databases">
        <title>Genome sequence of Lentibacillus salicampi ATCC BAA-719.</title>
        <authorList>
            <person name="Maclea K.S."/>
            <person name="Simoes Junior M."/>
        </authorList>
    </citation>
    <scope>NUCLEOTIDE SEQUENCE [LARGE SCALE GENOMIC DNA]</scope>
    <source>
        <strain evidence="2 3">ATCC BAA-719</strain>
    </source>
</reference>
<evidence type="ECO:0000313" key="3">
    <source>
        <dbReference type="Proteomes" id="UP000298484"/>
    </source>
</evidence>
<evidence type="ECO:0000259" key="1">
    <source>
        <dbReference type="Pfam" id="PF13556"/>
    </source>
</evidence>
<organism evidence="2 3">
    <name type="scientific">Lentibacillus salicampi</name>
    <dbReference type="NCBI Taxonomy" id="175306"/>
    <lineage>
        <taxon>Bacteria</taxon>
        <taxon>Bacillati</taxon>
        <taxon>Bacillota</taxon>
        <taxon>Bacilli</taxon>
        <taxon>Bacillales</taxon>
        <taxon>Bacillaceae</taxon>
        <taxon>Lentibacillus</taxon>
    </lineage>
</organism>
<dbReference type="Proteomes" id="UP000298484">
    <property type="component" value="Unassembled WGS sequence"/>
</dbReference>
<proteinExistence type="predicted"/>
<feature type="domain" description="PucR C-terminal helix-turn-helix" evidence="1">
    <location>
        <begin position="258"/>
        <end position="316"/>
    </location>
</feature>
<dbReference type="InterPro" id="IPR051448">
    <property type="entry name" value="CdaR-like_regulators"/>
</dbReference>
<dbReference type="AlphaFoldDB" id="A0A4Y9AGK9"/>
<protein>
    <recommendedName>
        <fullName evidence="1">PucR C-terminal helix-turn-helix domain-containing protein</fullName>
    </recommendedName>
</protein>
<keyword evidence="3" id="KW-1185">Reference proteome</keyword>
<dbReference type="Gene3D" id="1.10.10.2840">
    <property type="entry name" value="PucR C-terminal helix-turn-helix domain"/>
    <property type="match status" value="1"/>
</dbReference>
<dbReference type="InterPro" id="IPR042070">
    <property type="entry name" value="PucR_C-HTH_sf"/>
</dbReference>
<dbReference type="InterPro" id="IPR025736">
    <property type="entry name" value="PucR_C-HTH_dom"/>
</dbReference>
<gene>
    <name evidence="2" type="ORF">E4U82_06015</name>
</gene>
<dbReference type="PANTHER" id="PTHR33744">
    <property type="entry name" value="CARBOHYDRATE DIACID REGULATOR"/>
    <property type="match status" value="1"/>
</dbReference>
<dbReference type="Pfam" id="PF13556">
    <property type="entry name" value="HTH_30"/>
    <property type="match status" value="1"/>
</dbReference>
<evidence type="ECO:0000313" key="2">
    <source>
        <dbReference type="EMBL" id="TFJ93514.1"/>
    </source>
</evidence>
<dbReference type="PANTHER" id="PTHR33744:SF15">
    <property type="entry name" value="CARBOHYDRATE DIACID REGULATOR"/>
    <property type="match status" value="1"/>
</dbReference>
<dbReference type="OrthoDB" id="9792148at2"/>
<dbReference type="EMBL" id="SRHY01000005">
    <property type="protein sequence ID" value="TFJ93514.1"/>
    <property type="molecule type" value="Genomic_DNA"/>
</dbReference>